<reference evidence="3" key="1">
    <citation type="submission" date="2014-01" db="EMBL/GenBank/DDBJ databases">
        <authorList>
            <person name="Aslett M."/>
        </authorList>
    </citation>
    <scope>NUCLEOTIDE SEQUENCE</scope>
</reference>
<gene>
    <name evidence="3" type="ORF">TTRE_0000054701</name>
</gene>
<evidence type="ECO:0000313" key="3">
    <source>
        <dbReference type="EMBL" id="CDW52288.1"/>
    </source>
</evidence>
<dbReference type="InterPro" id="IPR050868">
    <property type="entry name" value="ELMO_domain-containing"/>
</dbReference>
<dbReference type="GO" id="GO:0005096">
    <property type="term" value="F:GTPase activator activity"/>
    <property type="evidence" value="ECO:0007669"/>
    <property type="project" value="TreeGrafter"/>
</dbReference>
<feature type="domain" description="ELMO" evidence="2">
    <location>
        <begin position="133"/>
        <end position="288"/>
    </location>
</feature>
<keyword evidence="1" id="KW-0732">Signal</keyword>
<protein>
    <submittedName>
        <fullName evidence="3">ELMO CED12 domain containing protein</fullName>
    </submittedName>
</protein>
<name>A0A077YXW2_TRITR</name>
<dbReference type="STRING" id="36087.A0A077YXW2"/>
<dbReference type="InterPro" id="IPR006816">
    <property type="entry name" value="ELMO_dom"/>
</dbReference>
<feature type="signal peptide" evidence="1">
    <location>
        <begin position="1"/>
        <end position="15"/>
    </location>
</feature>
<dbReference type="AlphaFoldDB" id="A0A077YXW2"/>
<evidence type="ECO:0000259" key="2">
    <source>
        <dbReference type="PROSITE" id="PS51335"/>
    </source>
</evidence>
<sequence length="305" mass="35582">MSLALLSLQWFAGWAVSLLQYAFNCLQWVVDQMMERLTGQSSLERILRRRQPEHQRVAQVERFLRSCDIAASLPSSPGDAEVLANELCEFGRISDPEVKRRLQEALLKISAYVKLISDVEMIRRISFDRHNGDHRQELFRLYASLKPGEACQLVDNRWQDIGFQGHDPSTDFRGMGILGLKQLLFLCKHYPMWSARMYSFSVHPSFGYPFAIVGINMTSLLCDLLKEGHLKSYFYSLKARELTMEQFHVAYCECFHRFDRRWKTCKPPDIMHFGSVRNQLKLEIVGQLRKGNFAPYLHSHIMKRE</sequence>
<accession>A0A077YXW2</accession>
<evidence type="ECO:0000313" key="4">
    <source>
        <dbReference type="Proteomes" id="UP000030665"/>
    </source>
</evidence>
<feature type="chain" id="PRO_5012610345" evidence="1">
    <location>
        <begin position="16"/>
        <end position="305"/>
    </location>
</feature>
<reference evidence="3" key="2">
    <citation type="submission" date="2014-03" db="EMBL/GenBank/DDBJ databases">
        <title>The whipworm genome and dual-species transcriptomics of an intimate host-pathogen interaction.</title>
        <authorList>
            <person name="Foth B.J."/>
            <person name="Tsai I.J."/>
            <person name="Reid A.J."/>
            <person name="Bancroft A.J."/>
            <person name="Nichol S."/>
            <person name="Tracey A."/>
            <person name="Holroyd N."/>
            <person name="Cotton J.A."/>
            <person name="Stanley E.J."/>
            <person name="Zarowiecki M."/>
            <person name="Liu J.Z."/>
            <person name="Huckvale T."/>
            <person name="Cooper P.J."/>
            <person name="Grencis R.K."/>
            <person name="Berriman M."/>
        </authorList>
    </citation>
    <scope>NUCLEOTIDE SEQUENCE [LARGE SCALE GENOMIC DNA]</scope>
</reference>
<proteinExistence type="predicted"/>
<dbReference type="Proteomes" id="UP000030665">
    <property type="component" value="Unassembled WGS sequence"/>
</dbReference>
<dbReference type="PANTHER" id="PTHR12771">
    <property type="entry name" value="ENGULFMENT AND CELL MOTILITY"/>
    <property type="match status" value="1"/>
</dbReference>
<keyword evidence="4" id="KW-1185">Reference proteome</keyword>
<dbReference type="EMBL" id="HG805819">
    <property type="protein sequence ID" value="CDW52288.1"/>
    <property type="molecule type" value="Genomic_DNA"/>
</dbReference>
<evidence type="ECO:0000256" key="1">
    <source>
        <dbReference type="SAM" id="SignalP"/>
    </source>
</evidence>
<dbReference type="PANTHER" id="PTHR12771:SF51">
    <property type="entry name" value="LD01482P"/>
    <property type="match status" value="1"/>
</dbReference>
<dbReference type="PROSITE" id="PS51335">
    <property type="entry name" value="ELMO"/>
    <property type="match status" value="1"/>
</dbReference>
<dbReference type="OrthoDB" id="67155at2759"/>
<dbReference type="Pfam" id="PF04727">
    <property type="entry name" value="ELMO_CED12"/>
    <property type="match status" value="1"/>
</dbReference>
<organism evidence="3 4">
    <name type="scientific">Trichuris trichiura</name>
    <name type="common">Whipworm</name>
    <name type="synonym">Trichocephalus trichiurus</name>
    <dbReference type="NCBI Taxonomy" id="36087"/>
    <lineage>
        <taxon>Eukaryota</taxon>
        <taxon>Metazoa</taxon>
        <taxon>Ecdysozoa</taxon>
        <taxon>Nematoda</taxon>
        <taxon>Enoplea</taxon>
        <taxon>Dorylaimia</taxon>
        <taxon>Trichinellida</taxon>
        <taxon>Trichuridae</taxon>
        <taxon>Trichuris</taxon>
    </lineage>
</organism>